<protein>
    <submittedName>
        <fullName evidence="1">Uncharacterized protein</fullName>
    </submittedName>
</protein>
<sequence length="230" mass="26254">MKTTFNSANQNVKNLFAKTLTSVTLLDSMKLFFATNRDTFKITRKTGAKNLYDRIFVHIMKTIPTLSNPYTLSKQLEAYGIKNYTDLATLFLERSDDFLEANFKLKCIHELSESKLDAMSLAGRAFIKEHGKGRELISAFEPEPDEDEEVRTIVVRSKYGNGPILSYTYRGVIKNNSLSAIKAAYYYETKVSYFEARPILLNSWLKLDDAHKNATCPLVDGDSDLREINY</sequence>
<proteinExistence type="predicted"/>
<accession>A0A8S5QFR6</accession>
<dbReference type="EMBL" id="BK015645">
    <property type="protein sequence ID" value="DAE17715.1"/>
    <property type="molecule type" value="Genomic_DNA"/>
</dbReference>
<organism evidence="1">
    <name type="scientific">Myoviridae sp. ctn8H20</name>
    <dbReference type="NCBI Taxonomy" id="2825169"/>
    <lineage>
        <taxon>Viruses</taxon>
        <taxon>Duplodnaviria</taxon>
        <taxon>Heunggongvirae</taxon>
        <taxon>Uroviricota</taxon>
        <taxon>Caudoviricetes</taxon>
    </lineage>
</organism>
<reference evidence="1" key="1">
    <citation type="journal article" date="2021" name="Proc. Natl. Acad. Sci. U.S.A.">
        <title>A Catalog of Tens of Thousands of Viruses from Human Metagenomes Reveals Hidden Associations with Chronic Diseases.</title>
        <authorList>
            <person name="Tisza M.J."/>
            <person name="Buck C.B."/>
        </authorList>
    </citation>
    <scope>NUCLEOTIDE SEQUENCE</scope>
    <source>
        <strain evidence="1">Ctn8H20</strain>
    </source>
</reference>
<evidence type="ECO:0000313" key="1">
    <source>
        <dbReference type="EMBL" id="DAE17715.1"/>
    </source>
</evidence>
<name>A0A8S5QFR6_9CAUD</name>